<comment type="similarity">
    <text evidence="1 9">Belongs to the peroxiredoxin family. Prx5 subfamily.</text>
</comment>
<dbReference type="Gene3D" id="3.40.30.10">
    <property type="entry name" value="Glutaredoxin"/>
    <property type="match status" value="1"/>
</dbReference>
<keyword evidence="12" id="KW-1185">Reference proteome</keyword>
<dbReference type="GO" id="GO:0005777">
    <property type="term" value="C:peroxisome"/>
    <property type="evidence" value="ECO:0007669"/>
    <property type="project" value="TreeGrafter"/>
</dbReference>
<reference evidence="11" key="2">
    <citation type="submission" date="2023-05" db="EMBL/GenBank/DDBJ databases">
        <authorList>
            <consortium name="Lawrence Berkeley National Laboratory"/>
            <person name="Steindorff A."/>
            <person name="Hensen N."/>
            <person name="Bonometti L."/>
            <person name="Westerberg I."/>
            <person name="Brannstrom I.O."/>
            <person name="Guillou S."/>
            <person name="Cros-Aarteil S."/>
            <person name="Calhoun S."/>
            <person name="Haridas S."/>
            <person name="Kuo A."/>
            <person name="Mondo S."/>
            <person name="Pangilinan J."/>
            <person name="Riley R."/>
            <person name="Labutti K."/>
            <person name="Andreopoulos B."/>
            <person name="Lipzen A."/>
            <person name="Chen C."/>
            <person name="Yanf M."/>
            <person name="Daum C."/>
            <person name="Ng V."/>
            <person name="Clum A."/>
            <person name="Ohm R."/>
            <person name="Martin F."/>
            <person name="Silar P."/>
            <person name="Natvig D."/>
            <person name="Lalanne C."/>
            <person name="Gautier V."/>
            <person name="Ament-Velasquez S.L."/>
            <person name="Kruys A."/>
            <person name="Hutchinson M.I."/>
            <person name="Powell A.J."/>
            <person name="Barry K."/>
            <person name="Miller A.N."/>
            <person name="Grigoriev I.V."/>
            <person name="Debuchy R."/>
            <person name="Gladieux P."/>
            <person name="Thoren M.H."/>
            <person name="Johannesson H."/>
        </authorList>
    </citation>
    <scope>NUCLEOTIDE SEQUENCE</scope>
    <source>
        <strain evidence="11">CBS 731.68</strain>
    </source>
</reference>
<evidence type="ECO:0000256" key="4">
    <source>
        <dbReference type="ARBA" id="ARBA00023002"/>
    </source>
</evidence>
<keyword evidence="2 9" id="KW-0575">Peroxidase</keyword>
<dbReference type="InterPro" id="IPR013740">
    <property type="entry name" value="Redoxin"/>
</dbReference>
<dbReference type="RefSeq" id="XP_062649095.1">
    <property type="nucleotide sequence ID" value="XM_062796242.1"/>
</dbReference>
<evidence type="ECO:0000256" key="6">
    <source>
        <dbReference type="ARBA" id="ARBA00032824"/>
    </source>
</evidence>
<dbReference type="GO" id="GO:0034599">
    <property type="term" value="P:cellular response to oxidative stress"/>
    <property type="evidence" value="ECO:0007669"/>
    <property type="project" value="InterPro"/>
</dbReference>
<sequence length="166" mass="17607">MSTLTPGSPFPAGVTFTYVAPTGSLDLTVCGLPIKYDASEEFKTKKVVLVAVPGAFTPTCQEQHITSYLANLDKLRAKGVDSVIFIASNDAFVMSAWGKANGIKDDSILFMSDAGAEFSRSIGWAAGDRTGRYALVIDHGKVIYAEVDTQRGSIEHSGAEGVLAKL</sequence>
<evidence type="ECO:0000259" key="10">
    <source>
        <dbReference type="PROSITE" id="PS51352"/>
    </source>
</evidence>
<accession>A0AAN6U365</accession>
<dbReference type="GO" id="GO:0042744">
    <property type="term" value="P:hydrogen peroxide catabolic process"/>
    <property type="evidence" value="ECO:0007669"/>
    <property type="project" value="TreeGrafter"/>
</dbReference>
<evidence type="ECO:0000313" key="11">
    <source>
        <dbReference type="EMBL" id="KAK4125324.1"/>
    </source>
</evidence>
<evidence type="ECO:0000256" key="8">
    <source>
        <dbReference type="PIRSR" id="PIRSR637944-1"/>
    </source>
</evidence>
<feature type="domain" description="Thioredoxin" evidence="10">
    <location>
        <begin position="4"/>
        <end position="166"/>
    </location>
</feature>
<dbReference type="GO" id="GO:0008379">
    <property type="term" value="F:thioredoxin peroxidase activity"/>
    <property type="evidence" value="ECO:0007669"/>
    <property type="project" value="InterPro"/>
</dbReference>
<evidence type="ECO:0000256" key="1">
    <source>
        <dbReference type="ARBA" id="ARBA00010505"/>
    </source>
</evidence>
<dbReference type="InterPro" id="IPR013766">
    <property type="entry name" value="Thioredoxin_domain"/>
</dbReference>
<dbReference type="GO" id="GO:0005739">
    <property type="term" value="C:mitochondrion"/>
    <property type="evidence" value="ECO:0007669"/>
    <property type="project" value="TreeGrafter"/>
</dbReference>
<feature type="active site" description="Cysteine sulfenic acid (-SOH) intermediate" evidence="8">
    <location>
        <position position="60"/>
    </location>
</feature>
<dbReference type="GO" id="GO:0045454">
    <property type="term" value="P:cell redox homeostasis"/>
    <property type="evidence" value="ECO:0007669"/>
    <property type="project" value="TreeGrafter"/>
</dbReference>
<dbReference type="Pfam" id="PF08534">
    <property type="entry name" value="Redoxin"/>
    <property type="match status" value="1"/>
</dbReference>
<protein>
    <recommendedName>
        <fullName evidence="6">Thioredoxin peroxidase</fullName>
    </recommendedName>
    <alternativeName>
        <fullName evidence="7">Thioredoxin-dependent peroxiredoxin</fullName>
    </alternativeName>
</protein>
<keyword evidence="4 9" id="KW-0560">Oxidoreductase</keyword>
<comment type="caution">
    <text evidence="11">The sequence shown here is derived from an EMBL/GenBank/DDBJ whole genome shotgun (WGS) entry which is preliminary data.</text>
</comment>
<evidence type="ECO:0000256" key="7">
    <source>
        <dbReference type="ARBA" id="ARBA00079296"/>
    </source>
</evidence>
<organism evidence="11 12">
    <name type="scientific">Parathielavia appendiculata</name>
    <dbReference type="NCBI Taxonomy" id="2587402"/>
    <lineage>
        <taxon>Eukaryota</taxon>
        <taxon>Fungi</taxon>
        <taxon>Dikarya</taxon>
        <taxon>Ascomycota</taxon>
        <taxon>Pezizomycotina</taxon>
        <taxon>Sordariomycetes</taxon>
        <taxon>Sordariomycetidae</taxon>
        <taxon>Sordariales</taxon>
        <taxon>Chaetomiaceae</taxon>
        <taxon>Parathielavia</taxon>
    </lineage>
</organism>
<evidence type="ECO:0000256" key="3">
    <source>
        <dbReference type="ARBA" id="ARBA00022862"/>
    </source>
</evidence>
<dbReference type="CDD" id="cd03013">
    <property type="entry name" value="PRX5_like"/>
    <property type="match status" value="1"/>
</dbReference>
<dbReference type="PANTHER" id="PTHR10430">
    <property type="entry name" value="PEROXIREDOXIN"/>
    <property type="match status" value="1"/>
</dbReference>
<dbReference type="SUPFAM" id="SSF52833">
    <property type="entry name" value="Thioredoxin-like"/>
    <property type="match status" value="1"/>
</dbReference>
<dbReference type="EMBL" id="MU853226">
    <property type="protein sequence ID" value="KAK4125324.1"/>
    <property type="molecule type" value="Genomic_DNA"/>
</dbReference>
<dbReference type="PANTHER" id="PTHR10430:SF16">
    <property type="entry name" value="PEROXIREDOXIN-5, MITOCHONDRIAL"/>
    <property type="match status" value="1"/>
</dbReference>
<dbReference type="AlphaFoldDB" id="A0AAN6U365"/>
<comment type="function">
    <text evidence="9">Thiol-specific peroxidase that catalyzes the reduction of hydrogen peroxide and organic hydroperoxides to water and alcohols, respectively. Plays a role in cell protection against oxidative stress by detoxifying peroxides.</text>
</comment>
<evidence type="ECO:0000256" key="9">
    <source>
        <dbReference type="RuleBase" id="RU366011"/>
    </source>
</evidence>
<keyword evidence="3 9" id="KW-0049">Antioxidant</keyword>
<reference evidence="11" key="1">
    <citation type="journal article" date="2023" name="Mol. Phylogenet. Evol.">
        <title>Genome-scale phylogeny and comparative genomics of the fungal order Sordariales.</title>
        <authorList>
            <person name="Hensen N."/>
            <person name="Bonometti L."/>
            <person name="Westerberg I."/>
            <person name="Brannstrom I.O."/>
            <person name="Guillou S."/>
            <person name="Cros-Aarteil S."/>
            <person name="Calhoun S."/>
            <person name="Haridas S."/>
            <person name="Kuo A."/>
            <person name="Mondo S."/>
            <person name="Pangilinan J."/>
            <person name="Riley R."/>
            <person name="LaButti K."/>
            <person name="Andreopoulos B."/>
            <person name="Lipzen A."/>
            <person name="Chen C."/>
            <person name="Yan M."/>
            <person name="Daum C."/>
            <person name="Ng V."/>
            <person name="Clum A."/>
            <person name="Steindorff A."/>
            <person name="Ohm R.A."/>
            <person name="Martin F."/>
            <person name="Silar P."/>
            <person name="Natvig D.O."/>
            <person name="Lalanne C."/>
            <person name="Gautier V."/>
            <person name="Ament-Velasquez S.L."/>
            <person name="Kruys A."/>
            <person name="Hutchinson M.I."/>
            <person name="Powell A.J."/>
            <person name="Barry K."/>
            <person name="Miller A.N."/>
            <person name="Grigoriev I.V."/>
            <person name="Debuchy R."/>
            <person name="Gladieux P."/>
            <person name="Hiltunen Thoren M."/>
            <person name="Johannesson H."/>
        </authorList>
    </citation>
    <scope>NUCLEOTIDE SEQUENCE</scope>
    <source>
        <strain evidence="11">CBS 731.68</strain>
    </source>
</reference>
<dbReference type="Proteomes" id="UP001302602">
    <property type="component" value="Unassembled WGS sequence"/>
</dbReference>
<dbReference type="FunFam" id="3.40.30.10:FF:000020">
    <property type="entry name" value="Peroxiredoxin"/>
    <property type="match status" value="1"/>
</dbReference>
<dbReference type="InterPro" id="IPR037944">
    <property type="entry name" value="PRX5-like"/>
</dbReference>
<gene>
    <name evidence="11" type="ORF">N657DRAFT_680055</name>
</gene>
<dbReference type="PROSITE" id="PS51352">
    <property type="entry name" value="THIOREDOXIN_2"/>
    <property type="match status" value="1"/>
</dbReference>
<keyword evidence="5 9" id="KW-0676">Redox-active center</keyword>
<dbReference type="GeneID" id="87833010"/>
<dbReference type="InterPro" id="IPR036249">
    <property type="entry name" value="Thioredoxin-like_sf"/>
</dbReference>
<evidence type="ECO:0000256" key="2">
    <source>
        <dbReference type="ARBA" id="ARBA00022559"/>
    </source>
</evidence>
<proteinExistence type="inferred from homology"/>
<evidence type="ECO:0000256" key="5">
    <source>
        <dbReference type="ARBA" id="ARBA00023284"/>
    </source>
</evidence>
<evidence type="ECO:0000313" key="12">
    <source>
        <dbReference type="Proteomes" id="UP001302602"/>
    </source>
</evidence>
<name>A0AAN6U365_9PEZI</name>